<dbReference type="Pfam" id="PF24626">
    <property type="entry name" value="SH3_Tf2-1"/>
    <property type="match status" value="1"/>
</dbReference>
<evidence type="ECO:0000259" key="1">
    <source>
        <dbReference type="Pfam" id="PF24626"/>
    </source>
</evidence>
<dbReference type="PANTHER" id="PTHR46148:SF60">
    <property type="entry name" value="CHROMO DOMAIN-CONTAINING PROTEIN"/>
    <property type="match status" value="1"/>
</dbReference>
<feature type="domain" description="Tf2-1-like SH3-like" evidence="1">
    <location>
        <begin position="10"/>
        <end position="73"/>
    </location>
</feature>
<gene>
    <name evidence="2" type="ORF">MTR67_034318</name>
</gene>
<evidence type="ECO:0000313" key="3">
    <source>
        <dbReference type="Proteomes" id="UP001234989"/>
    </source>
</evidence>
<proteinExistence type="predicted"/>
<accession>A0AAF0U821</accession>
<dbReference type="Proteomes" id="UP001234989">
    <property type="component" value="Chromosome 8"/>
</dbReference>
<name>A0AAF0U821_SOLVR</name>
<organism evidence="2 3">
    <name type="scientific">Solanum verrucosum</name>
    <dbReference type="NCBI Taxonomy" id="315347"/>
    <lineage>
        <taxon>Eukaryota</taxon>
        <taxon>Viridiplantae</taxon>
        <taxon>Streptophyta</taxon>
        <taxon>Embryophyta</taxon>
        <taxon>Tracheophyta</taxon>
        <taxon>Spermatophyta</taxon>
        <taxon>Magnoliopsida</taxon>
        <taxon>eudicotyledons</taxon>
        <taxon>Gunneridae</taxon>
        <taxon>Pentapetalae</taxon>
        <taxon>asterids</taxon>
        <taxon>lamiids</taxon>
        <taxon>Solanales</taxon>
        <taxon>Solanaceae</taxon>
        <taxon>Solanoideae</taxon>
        <taxon>Solaneae</taxon>
        <taxon>Solanum</taxon>
    </lineage>
</organism>
<dbReference type="AlphaFoldDB" id="A0AAF0U821"/>
<keyword evidence="3" id="KW-1185">Reference proteome</keyword>
<sequence length="122" mass="13538">MVGDMTFQVGEQVLLKVSPIKRVMKLGKKGKLIPCYISSFEILDSVGPMTCMLALPMNLSRVQIVFHVSLIKSIQDIKKPIGFHGIEFGVKEIIRDVKGKSEVRAAIASQGRYRGKPGFYAK</sequence>
<protein>
    <recommendedName>
        <fullName evidence="1">Tf2-1-like SH3-like domain-containing protein</fullName>
    </recommendedName>
</protein>
<reference evidence="2" key="1">
    <citation type="submission" date="2023-08" db="EMBL/GenBank/DDBJ databases">
        <title>A de novo genome assembly of Solanum verrucosum Schlechtendal, a Mexican diploid species geographically isolated from the other diploid A-genome species in potato relatives.</title>
        <authorList>
            <person name="Hosaka K."/>
        </authorList>
    </citation>
    <scope>NUCLEOTIDE SEQUENCE</scope>
    <source>
        <tissue evidence="2">Young leaves</tissue>
    </source>
</reference>
<evidence type="ECO:0000313" key="2">
    <source>
        <dbReference type="EMBL" id="WMV40933.1"/>
    </source>
</evidence>
<dbReference type="EMBL" id="CP133619">
    <property type="protein sequence ID" value="WMV40933.1"/>
    <property type="molecule type" value="Genomic_DNA"/>
</dbReference>
<dbReference type="PANTHER" id="PTHR46148">
    <property type="entry name" value="CHROMO DOMAIN-CONTAINING PROTEIN"/>
    <property type="match status" value="1"/>
</dbReference>
<dbReference type="InterPro" id="IPR056924">
    <property type="entry name" value="SH3_Tf2-1"/>
</dbReference>